<evidence type="ECO:0000256" key="3">
    <source>
        <dbReference type="ARBA" id="ARBA00022679"/>
    </source>
</evidence>
<feature type="transmembrane region" description="Helical" evidence="4">
    <location>
        <begin position="242"/>
        <end position="259"/>
    </location>
</feature>
<feature type="transmembrane region" description="Helical" evidence="4">
    <location>
        <begin position="294"/>
        <end position="315"/>
    </location>
</feature>
<feature type="transmembrane region" description="Helical" evidence="4">
    <location>
        <begin position="265"/>
        <end position="282"/>
    </location>
</feature>
<keyword evidence="2" id="KW-0328">Glycosyltransferase</keyword>
<evidence type="ECO:0000256" key="4">
    <source>
        <dbReference type="SAM" id="Phobius"/>
    </source>
</evidence>
<dbReference type="Pfam" id="PF00535">
    <property type="entry name" value="Glycos_transf_2"/>
    <property type="match status" value="1"/>
</dbReference>
<dbReference type="PANTHER" id="PTHR43179">
    <property type="entry name" value="RHAMNOSYLTRANSFERASE WBBL"/>
    <property type="match status" value="1"/>
</dbReference>
<dbReference type="Proteomes" id="UP000290545">
    <property type="component" value="Unassembled WGS sequence"/>
</dbReference>
<comment type="caution">
    <text evidence="6">The sequence shown here is derived from an EMBL/GenBank/DDBJ whole genome shotgun (WGS) entry which is preliminary data.</text>
</comment>
<accession>A0A4Q1D5K3</accession>
<evidence type="ECO:0000256" key="1">
    <source>
        <dbReference type="ARBA" id="ARBA00006739"/>
    </source>
</evidence>
<dbReference type="SUPFAM" id="SSF53448">
    <property type="entry name" value="Nucleotide-diphospho-sugar transferases"/>
    <property type="match status" value="1"/>
</dbReference>
<evidence type="ECO:0000313" key="6">
    <source>
        <dbReference type="EMBL" id="RXK83739.1"/>
    </source>
</evidence>
<comment type="similarity">
    <text evidence="1">Belongs to the glycosyltransferase 2 family.</text>
</comment>
<dbReference type="OrthoDB" id="9801954at2"/>
<name>A0A4Q1D5K3_9BACT</name>
<keyword evidence="4" id="KW-0472">Membrane</keyword>
<dbReference type="CDD" id="cd00761">
    <property type="entry name" value="Glyco_tranf_GTA_type"/>
    <property type="match status" value="1"/>
</dbReference>
<keyword evidence="4" id="KW-1133">Transmembrane helix</keyword>
<dbReference type="PANTHER" id="PTHR43179:SF12">
    <property type="entry name" value="GALACTOFURANOSYLTRANSFERASE GLFT2"/>
    <property type="match status" value="1"/>
</dbReference>
<keyword evidence="3 6" id="KW-0808">Transferase</keyword>
<evidence type="ECO:0000259" key="5">
    <source>
        <dbReference type="Pfam" id="PF00535"/>
    </source>
</evidence>
<reference evidence="6 7" key="1">
    <citation type="submission" date="2019-01" db="EMBL/GenBank/DDBJ databases">
        <title>Filimonas sp. strain TTM-71.</title>
        <authorList>
            <person name="Chen W.-M."/>
        </authorList>
    </citation>
    <scope>NUCLEOTIDE SEQUENCE [LARGE SCALE GENOMIC DNA]</scope>
    <source>
        <strain evidence="6 7">TTM-71</strain>
    </source>
</reference>
<dbReference type="InterPro" id="IPR029044">
    <property type="entry name" value="Nucleotide-diphossugar_trans"/>
</dbReference>
<protein>
    <submittedName>
        <fullName evidence="6">Glycosyltransferase</fullName>
    </submittedName>
</protein>
<gene>
    <name evidence="6" type="ORF">ESB13_16820</name>
</gene>
<organism evidence="6 7">
    <name type="scientific">Filimonas effusa</name>
    <dbReference type="NCBI Taxonomy" id="2508721"/>
    <lineage>
        <taxon>Bacteria</taxon>
        <taxon>Pseudomonadati</taxon>
        <taxon>Bacteroidota</taxon>
        <taxon>Chitinophagia</taxon>
        <taxon>Chitinophagales</taxon>
        <taxon>Chitinophagaceae</taxon>
        <taxon>Filimonas</taxon>
    </lineage>
</organism>
<keyword evidence="4" id="KW-0812">Transmembrane</keyword>
<evidence type="ECO:0000256" key="2">
    <source>
        <dbReference type="ARBA" id="ARBA00022676"/>
    </source>
</evidence>
<dbReference type="InterPro" id="IPR001173">
    <property type="entry name" value="Glyco_trans_2-like"/>
</dbReference>
<feature type="domain" description="Glycosyltransferase 2-like" evidence="5">
    <location>
        <begin position="6"/>
        <end position="116"/>
    </location>
</feature>
<dbReference type="AlphaFoldDB" id="A0A4Q1D5K3"/>
<dbReference type="EMBL" id="SDHZ01000002">
    <property type="protein sequence ID" value="RXK83739.1"/>
    <property type="molecule type" value="Genomic_DNA"/>
</dbReference>
<sequence length="325" mass="36759">MKPEVSVVVATWQRPQLLEKCLQALLRQRLAAGRYQVIIVTDGLDEASCRLVRQYRDRGHTQLYCYSLPVKRGPAAARNLGWQMAEAPLVVFTDDDCIPDPGFLGAYINAYKAYGVARIAFTGKVTVPVSPVPTDYEQNVAQLSSADFITANCACSRTALVQAGGFDEAFETAWREDSDLEFKFIDNGIPVYKVEDARVIHPVRPASWGVSLKEQRKSLYNALLYKKYPSLYRKKISRGPQWRYYGILFCLLLLVVLAFGHLYTASLVALGGWAFLTAGFIYKRLRTTSRNFSHVMEMICTSLLIPFLSIYWTIYGAVRYKVLFL</sequence>
<dbReference type="GO" id="GO:0016757">
    <property type="term" value="F:glycosyltransferase activity"/>
    <property type="evidence" value="ECO:0007669"/>
    <property type="project" value="UniProtKB-KW"/>
</dbReference>
<dbReference type="RefSeq" id="WP_129004791.1">
    <property type="nucleotide sequence ID" value="NZ_SDHZ01000002.1"/>
</dbReference>
<keyword evidence="7" id="KW-1185">Reference proteome</keyword>
<proteinExistence type="inferred from homology"/>
<dbReference type="Gene3D" id="3.90.550.10">
    <property type="entry name" value="Spore Coat Polysaccharide Biosynthesis Protein SpsA, Chain A"/>
    <property type="match status" value="1"/>
</dbReference>
<evidence type="ECO:0000313" key="7">
    <source>
        <dbReference type="Proteomes" id="UP000290545"/>
    </source>
</evidence>